<dbReference type="Proteomes" id="UP000522313">
    <property type="component" value="Unassembled WGS sequence"/>
</dbReference>
<evidence type="ECO:0000259" key="2">
    <source>
        <dbReference type="Pfam" id="PF01609"/>
    </source>
</evidence>
<sequence>PSKRNRKVAIPHDASVYKHRNQIERCFSRLKHFRRFATRYNRRIIHFTGFVHLAAAMIWLR</sequence>
<protein>
    <submittedName>
        <fullName evidence="3">Transposase</fullName>
    </submittedName>
</protein>
<dbReference type="GO" id="GO:0004803">
    <property type="term" value="F:transposase activity"/>
    <property type="evidence" value="ECO:0007669"/>
    <property type="project" value="InterPro"/>
</dbReference>
<feature type="non-terminal residue" evidence="3">
    <location>
        <position position="1"/>
    </location>
</feature>
<evidence type="ECO:0000256" key="1">
    <source>
        <dbReference type="SAM" id="Phobius"/>
    </source>
</evidence>
<reference evidence="3 4" key="1">
    <citation type="submission" date="2020-08" db="EMBL/GenBank/DDBJ databases">
        <title>The Agave Microbiome: Exploring the role of microbial communities in plant adaptations to desert environments.</title>
        <authorList>
            <person name="Partida-Martinez L.P."/>
        </authorList>
    </citation>
    <scope>NUCLEOTIDE SEQUENCE [LARGE SCALE GENOMIC DNA]</scope>
    <source>
        <strain evidence="3 4">AS3.13</strain>
    </source>
</reference>
<dbReference type="PANTHER" id="PTHR30007">
    <property type="entry name" value="PHP DOMAIN PROTEIN"/>
    <property type="match status" value="1"/>
</dbReference>
<dbReference type="RefSeq" id="WP_184504062.1">
    <property type="nucleotide sequence ID" value="NZ_JACHBT010000002.1"/>
</dbReference>
<dbReference type="GO" id="GO:0003677">
    <property type="term" value="F:DNA binding"/>
    <property type="evidence" value="ECO:0007669"/>
    <property type="project" value="InterPro"/>
</dbReference>
<feature type="transmembrane region" description="Helical" evidence="1">
    <location>
        <begin position="44"/>
        <end position="60"/>
    </location>
</feature>
<accession>A0A7X0J9Q1</accession>
<dbReference type="GO" id="GO:0006313">
    <property type="term" value="P:DNA transposition"/>
    <property type="evidence" value="ECO:0007669"/>
    <property type="project" value="InterPro"/>
</dbReference>
<name>A0A7X0J9Q1_9SPHN</name>
<comment type="caution">
    <text evidence="3">The sequence shown here is derived from an EMBL/GenBank/DDBJ whole genome shotgun (WGS) entry which is preliminary data.</text>
</comment>
<evidence type="ECO:0000313" key="4">
    <source>
        <dbReference type="Proteomes" id="UP000522313"/>
    </source>
</evidence>
<keyword evidence="1" id="KW-0812">Transmembrane</keyword>
<dbReference type="PANTHER" id="PTHR30007:SF1">
    <property type="entry name" value="BLR1914 PROTEIN"/>
    <property type="match status" value="1"/>
</dbReference>
<reference evidence="3 4" key="2">
    <citation type="submission" date="2020-08" db="EMBL/GenBank/DDBJ databases">
        <authorList>
            <person name="Partida-Martinez L."/>
            <person name="Huntemann M."/>
            <person name="Clum A."/>
            <person name="Wang J."/>
            <person name="Palaniappan K."/>
            <person name="Ritter S."/>
            <person name="Chen I.-M."/>
            <person name="Stamatis D."/>
            <person name="Reddy T."/>
            <person name="O'Malley R."/>
            <person name="Daum C."/>
            <person name="Shapiro N."/>
            <person name="Ivanova N."/>
            <person name="Kyrpides N."/>
            <person name="Woyke T."/>
        </authorList>
    </citation>
    <scope>NUCLEOTIDE SEQUENCE [LARGE SCALE GENOMIC DNA]</scope>
    <source>
        <strain evidence="3 4">AS3.13</strain>
    </source>
</reference>
<keyword evidence="1" id="KW-0472">Membrane</keyword>
<dbReference type="AlphaFoldDB" id="A0A7X0J9Q1"/>
<gene>
    <name evidence="3" type="ORF">F4693_000606</name>
</gene>
<feature type="domain" description="Transposase IS4-like" evidence="2">
    <location>
        <begin position="13"/>
        <end position="57"/>
    </location>
</feature>
<organism evidence="3 4">
    <name type="scientific">Sphingomonas endophytica</name>
    <dbReference type="NCBI Taxonomy" id="869719"/>
    <lineage>
        <taxon>Bacteria</taxon>
        <taxon>Pseudomonadati</taxon>
        <taxon>Pseudomonadota</taxon>
        <taxon>Alphaproteobacteria</taxon>
        <taxon>Sphingomonadales</taxon>
        <taxon>Sphingomonadaceae</taxon>
        <taxon>Sphingomonas</taxon>
    </lineage>
</organism>
<dbReference type="EMBL" id="JACHBT010000002">
    <property type="protein sequence ID" value="MBB6503653.1"/>
    <property type="molecule type" value="Genomic_DNA"/>
</dbReference>
<dbReference type="InterPro" id="IPR002559">
    <property type="entry name" value="Transposase_11"/>
</dbReference>
<keyword evidence="1" id="KW-1133">Transmembrane helix</keyword>
<proteinExistence type="predicted"/>
<dbReference type="Pfam" id="PF01609">
    <property type="entry name" value="DDE_Tnp_1"/>
    <property type="match status" value="1"/>
</dbReference>
<evidence type="ECO:0000313" key="3">
    <source>
        <dbReference type="EMBL" id="MBB6503653.1"/>
    </source>
</evidence>